<dbReference type="OrthoDB" id="9789113at2"/>
<dbReference type="Pfam" id="PF01569">
    <property type="entry name" value="PAP2"/>
    <property type="match status" value="1"/>
</dbReference>
<protein>
    <submittedName>
        <fullName evidence="3">Undecaprenyl-diphosphatase</fullName>
    </submittedName>
</protein>
<gene>
    <name evidence="3" type="ORF">CLV25_101477</name>
</gene>
<feature type="transmembrane region" description="Helical" evidence="1">
    <location>
        <begin position="30"/>
        <end position="48"/>
    </location>
</feature>
<feature type="domain" description="Phosphatidic acid phosphatase type 2/haloperoxidase" evidence="2">
    <location>
        <begin position="59"/>
        <end position="179"/>
    </location>
</feature>
<dbReference type="InterPro" id="IPR000326">
    <property type="entry name" value="PAP2/HPO"/>
</dbReference>
<dbReference type="Gene3D" id="1.20.144.10">
    <property type="entry name" value="Phosphatidic acid phosphatase type 2/haloperoxidase"/>
    <property type="match status" value="1"/>
</dbReference>
<keyword evidence="4" id="KW-1185">Reference proteome</keyword>
<accession>A0A4R2EX25</accession>
<sequence length="196" mass="21798">MGWLLGVDTQILYFINGLHCPFLDAVMWQLSKPLVSLPVYAYFIYLLYKGEGKNLWRPLLAIALVVLLADRISVECFKDVVCRLRPSHTPGVMENLHYHIKPNGDAYHGGLYGFVSSHAANTFGVAVFIALYARRKAVTAIALSWAVVVSISRIYLGVHFPTDILAGGALGALIGWLCYYGYQRLARKYGWGNSAK</sequence>
<evidence type="ECO:0000313" key="3">
    <source>
        <dbReference type="EMBL" id="TCN73256.1"/>
    </source>
</evidence>
<dbReference type="SMART" id="SM00014">
    <property type="entry name" value="acidPPc"/>
    <property type="match status" value="1"/>
</dbReference>
<feature type="transmembrane region" description="Helical" evidence="1">
    <location>
        <begin position="164"/>
        <end position="182"/>
    </location>
</feature>
<keyword evidence="1" id="KW-0812">Transmembrane</keyword>
<dbReference type="PANTHER" id="PTHR14969:SF13">
    <property type="entry name" value="AT30094P"/>
    <property type="match status" value="1"/>
</dbReference>
<keyword evidence="1" id="KW-1133">Transmembrane helix</keyword>
<comment type="caution">
    <text evidence="3">The sequence shown here is derived from an EMBL/GenBank/DDBJ whole genome shotgun (WGS) entry which is preliminary data.</text>
</comment>
<proteinExistence type="predicted"/>
<keyword evidence="1" id="KW-0472">Membrane</keyword>
<feature type="transmembrane region" description="Helical" evidence="1">
    <location>
        <begin position="140"/>
        <end position="158"/>
    </location>
</feature>
<reference evidence="3 4" key="1">
    <citation type="submission" date="2019-03" db="EMBL/GenBank/DDBJ databases">
        <title>Genomic Encyclopedia of Archaeal and Bacterial Type Strains, Phase II (KMG-II): from individual species to whole genera.</title>
        <authorList>
            <person name="Goeker M."/>
        </authorList>
    </citation>
    <scope>NUCLEOTIDE SEQUENCE [LARGE SCALE GENOMIC DNA]</scope>
    <source>
        <strain evidence="3 4">RL-C</strain>
    </source>
</reference>
<name>A0A4R2EX25_9BACT</name>
<feature type="transmembrane region" description="Helical" evidence="1">
    <location>
        <begin position="55"/>
        <end position="74"/>
    </location>
</feature>
<evidence type="ECO:0000259" key="2">
    <source>
        <dbReference type="SMART" id="SM00014"/>
    </source>
</evidence>
<organism evidence="3 4">
    <name type="scientific">Acetobacteroides hydrogenigenes</name>
    <dbReference type="NCBI Taxonomy" id="979970"/>
    <lineage>
        <taxon>Bacteria</taxon>
        <taxon>Pseudomonadati</taxon>
        <taxon>Bacteroidota</taxon>
        <taxon>Bacteroidia</taxon>
        <taxon>Bacteroidales</taxon>
        <taxon>Rikenellaceae</taxon>
        <taxon>Acetobacteroides</taxon>
    </lineage>
</organism>
<dbReference type="InterPro" id="IPR036938">
    <property type="entry name" value="PAP2/HPO_sf"/>
</dbReference>
<dbReference type="Proteomes" id="UP000294830">
    <property type="component" value="Unassembled WGS sequence"/>
</dbReference>
<dbReference type="EMBL" id="SLWB01000001">
    <property type="protein sequence ID" value="TCN73256.1"/>
    <property type="molecule type" value="Genomic_DNA"/>
</dbReference>
<dbReference type="PANTHER" id="PTHR14969">
    <property type="entry name" value="SPHINGOSINE-1-PHOSPHATE PHOSPHOHYDROLASE"/>
    <property type="match status" value="1"/>
</dbReference>
<feature type="transmembrane region" description="Helical" evidence="1">
    <location>
        <begin position="111"/>
        <end position="133"/>
    </location>
</feature>
<evidence type="ECO:0000256" key="1">
    <source>
        <dbReference type="SAM" id="Phobius"/>
    </source>
</evidence>
<evidence type="ECO:0000313" key="4">
    <source>
        <dbReference type="Proteomes" id="UP000294830"/>
    </source>
</evidence>
<dbReference type="RefSeq" id="WP_131838030.1">
    <property type="nucleotide sequence ID" value="NZ_SLWB01000001.1"/>
</dbReference>
<dbReference type="SUPFAM" id="SSF48317">
    <property type="entry name" value="Acid phosphatase/Vanadium-dependent haloperoxidase"/>
    <property type="match status" value="1"/>
</dbReference>
<dbReference type="AlphaFoldDB" id="A0A4R2EX25"/>